<dbReference type="InterPro" id="IPR001260">
    <property type="entry name" value="Coprogen_oxidase_aer"/>
</dbReference>
<dbReference type="FunFam" id="3.40.1500.10:FF:000001">
    <property type="entry name" value="Oxygen-dependent coproporphyrinogen-III oxidase"/>
    <property type="match status" value="1"/>
</dbReference>
<evidence type="ECO:0000313" key="13">
    <source>
        <dbReference type="Proteomes" id="UP000526501"/>
    </source>
</evidence>
<evidence type="ECO:0000256" key="8">
    <source>
        <dbReference type="ARBA" id="ARBA00023244"/>
    </source>
</evidence>
<dbReference type="EMBL" id="JACHVC010000006">
    <property type="protein sequence ID" value="MBC2605164.1"/>
    <property type="molecule type" value="Genomic_DNA"/>
</dbReference>
<evidence type="ECO:0000256" key="5">
    <source>
        <dbReference type="ARBA" id="ARBA00022490"/>
    </source>
</evidence>
<evidence type="ECO:0000256" key="4">
    <source>
        <dbReference type="ARBA" id="ARBA00011738"/>
    </source>
</evidence>
<dbReference type="PROSITE" id="PS01021">
    <property type="entry name" value="COPROGEN_OXIDASE"/>
    <property type="match status" value="1"/>
</dbReference>
<feature type="binding site" evidence="11">
    <location>
        <begin position="110"/>
        <end position="112"/>
    </location>
    <ligand>
        <name>substrate</name>
    </ligand>
</feature>
<dbReference type="InterPro" id="IPR018375">
    <property type="entry name" value="Coprogen_oxidase_CS"/>
</dbReference>
<keyword evidence="13" id="KW-1185">Reference proteome</keyword>
<dbReference type="PANTHER" id="PTHR10755">
    <property type="entry name" value="COPROPORPHYRINOGEN III OXIDASE, MITOCHONDRIAL"/>
    <property type="match status" value="1"/>
</dbReference>
<feature type="binding site" evidence="11">
    <location>
        <position position="149"/>
    </location>
    <ligand>
        <name>a divalent metal cation</name>
        <dbReference type="ChEBI" id="CHEBI:60240"/>
    </ligand>
</feature>
<feature type="binding site" evidence="11">
    <location>
        <position position="94"/>
    </location>
    <ligand>
        <name>substrate</name>
    </ligand>
</feature>
<dbReference type="SUPFAM" id="SSF102886">
    <property type="entry name" value="Coproporphyrinogen III oxidase"/>
    <property type="match status" value="1"/>
</dbReference>
<comment type="similarity">
    <text evidence="3 11">Belongs to the aerobic coproporphyrinogen-III oxidase family.</text>
</comment>
<feature type="region of interest" description="Important for dimerization" evidence="11">
    <location>
        <begin position="244"/>
        <end position="279"/>
    </location>
</feature>
<reference evidence="12 13" key="1">
    <citation type="submission" date="2020-07" db="EMBL/GenBank/DDBJ databases">
        <authorList>
            <person name="Feng X."/>
        </authorList>
    </citation>
    <scope>NUCLEOTIDE SEQUENCE [LARGE SCALE GENOMIC DNA]</scope>
    <source>
        <strain evidence="12 13">JCM23202</strain>
    </source>
</reference>
<dbReference type="Pfam" id="PF01218">
    <property type="entry name" value="Coprogen_oxidas"/>
    <property type="match status" value="1"/>
</dbReference>
<dbReference type="GO" id="GO:0042803">
    <property type="term" value="F:protein homodimerization activity"/>
    <property type="evidence" value="ECO:0007669"/>
    <property type="project" value="UniProtKB-UniRule"/>
</dbReference>
<dbReference type="GO" id="GO:0005737">
    <property type="term" value="C:cytoplasm"/>
    <property type="evidence" value="ECO:0007669"/>
    <property type="project" value="UniProtKB-SubCell"/>
</dbReference>
<feature type="binding site" evidence="11">
    <location>
        <position position="179"/>
    </location>
    <ligand>
        <name>a divalent metal cation</name>
        <dbReference type="ChEBI" id="CHEBI:60240"/>
    </ligand>
</feature>
<sequence>MPDSLEKAKKYLLDYQSRLCAKLEELEKSETSFILDKWNREEGGGGISAVLEGGDTFEKAGVNFSHVMGDKLPPSATASRPQLAGRPFHATGVSIVIHPRNPYVPTSHANVRFFVAPAREEGEGDIWWVGGGFDLTPYYGFTEDCIAWHKHARDACSPFGEHLYPKFKAWCDEYFFLKHRNEPRGIGGLFFDDFDEGGFDNAFGLIQSVAEHFKEAYAGIVEQRSSTPYSERERKFQLYRRGRYVEFNLVWDRGTHFGLQSNGRTESILMSLPPVVEWRYDYQPEAGSPEAELYETFLKPQDWADK</sequence>
<comment type="pathway">
    <text evidence="2 11">Porphyrin-containing compound metabolism; protoporphyrin-IX biosynthesis; protoporphyrinogen-IX from coproporphyrinogen-III (O2 route): step 1/1.</text>
</comment>
<evidence type="ECO:0000256" key="3">
    <source>
        <dbReference type="ARBA" id="ARBA00010644"/>
    </source>
</evidence>
<evidence type="ECO:0000256" key="2">
    <source>
        <dbReference type="ARBA" id="ARBA00005168"/>
    </source>
</evidence>
<keyword evidence="8 11" id="KW-0627">Porphyrin biosynthesis</keyword>
<keyword evidence="11" id="KW-0479">Metal-binding</keyword>
<comment type="subcellular location">
    <subcellularLocation>
        <location evidence="1 11">Cytoplasm</location>
    </subcellularLocation>
</comment>
<protein>
    <recommendedName>
        <fullName evidence="11">Oxygen-dependent coproporphyrinogen-III oxidase</fullName>
        <shortName evidence="11">CPO</shortName>
        <shortName evidence="11">Coprogen oxidase</shortName>
        <shortName evidence="11">Coproporphyrinogenase</shortName>
        <ecNumber evidence="11">1.3.3.3</ecNumber>
    </recommendedName>
</protein>
<evidence type="ECO:0000256" key="10">
    <source>
        <dbReference type="ARBA" id="ARBA00059657"/>
    </source>
</evidence>
<keyword evidence="7 11" id="KW-0350">Heme biosynthesis</keyword>
<dbReference type="EC" id="1.3.3.3" evidence="11"/>
<dbReference type="NCBIfam" id="NF003727">
    <property type="entry name" value="PRK05330.1"/>
    <property type="match status" value="1"/>
</dbReference>
<dbReference type="PRINTS" id="PR00073">
    <property type="entry name" value="COPRGNOXDASE"/>
</dbReference>
<dbReference type="Proteomes" id="UP000526501">
    <property type="component" value="Unassembled WGS sequence"/>
</dbReference>
<evidence type="ECO:0000256" key="7">
    <source>
        <dbReference type="ARBA" id="ARBA00023133"/>
    </source>
</evidence>
<dbReference type="HAMAP" id="MF_00333">
    <property type="entry name" value="Coprogen_oxidas"/>
    <property type="match status" value="1"/>
</dbReference>
<feature type="site" description="Important for dimerization" evidence="11">
    <location>
        <position position="179"/>
    </location>
</feature>
<dbReference type="GO" id="GO:0004109">
    <property type="term" value="F:coproporphyrinogen oxidase activity"/>
    <property type="evidence" value="ECO:0007669"/>
    <property type="project" value="UniProtKB-UniRule"/>
</dbReference>
<name>A0A7X1E7B5_9BACT</name>
<dbReference type="UniPathway" id="UPA00251">
    <property type="reaction ID" value="UER00322"/>
</dbReference>
<feature type="binding site" evidence="11">
    <location>
        <position position="108"/>
    </location>
    <ligand>
        <name>a divalent metal cation</name>
        <dbReference type="ChEBI" id="CHEBI:60240"/>
    </ligand>
</feature>
<feature type="active site" description="Proton donor" evidence="11">
    <location>
        <position position="108"/>
    </location>
</feature>
<evidence type="ECO:0000256" key="11">
    <source>
        <dbReference type="HAMAP-Rule" id="MF_00333"/>
    </source>
</evidence>
<dbReference type="AlphaFoldDB" id="A0A7X1E7B5"/>
<comment type="cofactor">
    <cofactor evidence="11">
        <name>a divalent metal cation</name>
        <dbReference type="ChEBI" id="CHEBI:60240"/>
    </cofactor>
</comment>
<keyword evidence="6 11" id="KW-0560">Oxidoreductase</keyword>
<evidence type="ECO:0000313" key="12">
    <source>
        <dbReference type="EMBL" id="MBC2605164.1"/>
    </source>
</evidence>
<dbReference type="PIRSF" id="PIRSF000166">
    <property type="entry name" value="Coproporphyri_ox"/>
    <property type="match status" value="1"/>
</dbReference>
<comment type="caution">
    <text evidence="11">Lacks conserved residue(s) required for the propagation of feature annotation.</text>
</comment>
<accession>A0A7X1E7B5</accession>
<comment type="subunit">
    <text evidence="4 11">Homodimer.</text>
</comment>
<dbReference type="GO" id="GO:0006782">
    <property type="term" value="P:protoporphyrinogen IX biosynthetic process"/>
    <property type="evidence" value="ECO:0007669"/>
    <property type="project" value="UniProtKB-UniRule"/>
</dbReference>
<proteinExistence type="inferred from homology"/>
<keyword evidence="5 11" id="KW-0963">Cytoplasm</keyword>
<dbReference type="Gene3D" id="3.40.1500.10">
    <property type="entry name" value="Coproporphyrinogen III oxidase, aerobic"/>
    <property type="match status" value="1"/>
</dbReference>
<evidence type="ECO:0000256" key="6">
    <source>
        <dbReference type="ARBA" id="ARBA00023002"/>
    </source>
</evidence>
<dbReference type="GO" id="GO:0046872">
    <property type="term" value="F:metal ion binding"/>
    <property type="evidence" value="ECO:0007669"/>
    <property type="project" value="UniProtKB-KW"/>
</dbReference>
<dbReference type="InterPro" id="IPR036406">
    <property type="entry name" value="Coprogen_oxidase_aer_sf"/>
</dbReference>
<comment type="catalytic activity">
    <reaction evidence="9 11">
        <text>coproporphyrinogen III + O2 + 2 H(+) = protoporphyrinogen IX + 2 CO2 + 2 H2O</text>
        <dbReference type="Rhea" id="RHEA:18257"/>
        <dbReference type="ChEBI" id="CHEBI:15377"/>
        <dbReference type="ChEBI" id="CHEBI:15378"/>
        <dbReference type="ChEBI" id="CHEBI:15379"/>
        <dbReference type="ChEBI" id="CHEBI:16526"/>
        <dbReference type="ChEBI" id="CHEBI:57307"/>
        <dbReference type="ChEBI" id="CHEBI:57309"/>
        <dbReference type="EC" id="1.3.3.3"/>
    </reaction>
</comment>
<evidence type="ECO:0000256" key="9">
    <source>
        <dbReference type="ARBA" id="ARBA00049102"/>
    </source>
</evidence>
<evidence type="ECO:0000256" key="1">
    <source>
        <dbReference type="ARBA" id="ARBA00004496"/>
    </source>
</evidence>
<dbReference type="RefSeq" id="WP_185659055.1">
    <property type="nucleotide sequence ID" value="NZ_CAWPOO010000006.1"/>
</dbReference>
<feature type="binding site" evidence="11">
    <location>
        <position position="98"/>
    </location>
    <ligand>
        <name>a divalent metal cation</name>
        <dbReference type="ChEBI" id="CHEBI:60240"/>
    </ligand>
</feature>
<comment type="function">
    <text evidence="10 11">Involved in the heme biosynthesis. Catalyzes the aerobic oxidative decarboxylation of propionate groups of rings A and B of coproporphyrinogen-III to yield the vinyl groups in protoporphyrinogen-IX.</text>
</comment>
<comment type="caution">
    <text evidence="12">The sequence shown here is derived from an EMBL/GenBank/DDBJ whole genome shotgun (WGS) entry which is preliminary data.</text>
</comment>
<gene>
    <name evidence="11 12" type="primary">hemF</name>
    <name evidence="12" type="ORF">H5P27_03820</name>
</gene>
<dbReference type="PANTHER" id="PTHR10755:SF0">
    <property type="entry name" value="OXYGEN-DEPENDENT COPROPORPHYRINOGEN-III OXIDASE, MITOCHONDRIAL"/>
    <property type="match status" value="1"/>
</dbReference>
<organism evidence="12 13">
    <name type="scientific">Pelagicoccus albus</name>
    <dbReference type="NCBI Taxonomy" id="415222"/>
    <lineage>
        <taxon>Bacteria</taxon>
        <taxon>Pseudomonadati</taxon>
        <taxon>Verrucomicrobiota</taxon>
        <taxon>Opitutia</taxon>
        <taxon>Puniceicoccales</taxon>
        <taxon>Pelagicoccaceae</taxon>
        <taxon>Pelagicoccus</taxon>
    </lineage>
</organism>